<feature type="compositionally biased region" description="Gly residues" evidence="3">
    <location>
        <begin position="1"/>
        <end position="18"/>
    </location>
</feature>
<feature type="region of interest" description="Disordered" evidence="3">
    <location>
        <begin position="335"/>
        <end position="379"/>
    </location>
</feature>
<feature type="compositionally biased region" description="Low complexity" evidence="3">
    <location>
        <begin position="227"/>
        <end position="243"/>
    </location>
</feature>
<comment type="subcellular location">
    <subcellularLocation>
        <location evidence="1">Cytoplasm</location>
        <location evidence="1">P-body</location>
    </subcellularLocation>
</comment>
<dbReference type="OrthoDB" id="74835at2759"/>
<dbReference type="GO" id="GO:0000290">
    <property type="term" value="P:deadenylation-dependent decapping of nuclear-transcribed mRNA"/>
    <property type="evidence" value="ECO:0007669"/>
    <property type="project" value="InterPro"/>
</dbReference>
<dbReference type="EMBL" id="CM027688">
    <property type="protein sequence ID" value="KAG0518746.1"/>
    <property type="molecule type" value="Genomic_DNA"/>
</dbReference>
<dbReference type="InterPro" id="IPR039900">
    <property type="entry name" value="Pat1-like"/>
</dbReference>
<dbReference type="KEGG" id="sbi:8067493"/>
<feature type="compositionally biased region" description="Polar residues" evidence="3">
    <location>
        <begin position="159"/>
        <end position="182"/>
    </location>
</feature>
<name>A0A921QBN0_SORBI</name>
<evidence type="ECO:0000313" key="4">
    <source>
        <dbReference type="EMBL" id="KAG0518746.1"/>
    </source>
</evidence>
<proteinExistence type="predicted"/>
<evidence type="ECO:0000313" key="5">
    <source>
        <dbReference type="Proteomes" id="UP000807115"/>
    </source>
</evidence>
<feature type="compositionally biased region" description="Basic residues" evidence="3">
    <location>
        <begin position="348"/>
        <end position="359"/>
    </location>
</feature>
<dbReference type="OMA" id="ESNVPQF"/>
<feature type="region of interest" description="Disordered" evidence="3">
    <location>
        <begin position="783"/>
        <end position="802"/>
    </location>
</feature>
<dbReference type="GO" id="GO:0000932">
    <property type="term" value="C:P-body"/>
    <property type="evidence" value="ECO:0007669"/>
    <property type="project" value="UniProtKB-SubCell"/>
</dbReference>
<dbReference type="AlphaFoldDB" id="A0A921QBN0"/>
<gene>
    <name evidence="4" type="ORF">BDA96_09G203700</name>
</gene>
<feature type="region of interest" description="Disordered" evidence="3">
    <location>
        <begin position="1"/>
        <end position="26"/>
    </location>
</feature>
<keyword evidence="2" id="KW-0963">Cytoplasm</keyword>
<organism evidence="4 5">
    <name type="scientific">Sorghum bicolor</name>
    <name type="common">Sorghum</name>
    <name type="synonym">Sorghum vulgare</name>
    <dbReference type="NCBI Taxonomy" id="4558"/>
    <lineage>
        <taxon>Eukaryota</taxon>
        <taxon>Viridiplantae</taxon>
        <taxon>Streptophyta</taxon>
        <taxon>Embryophyta</taxon>
        <taxon>Tracheophyta</taxon>
        <taxon>Spermatophyta</taxon>
        <taxon>Magnoliopsida</taxon>
        <taxon>Liliopsida</taxon>
        <taxon>Poales</taxon>
        <taxon>Poaceae</taxon>
        <taxon>PACMAD clade</taxon>
        <taxon>Panicoideae</taxon>
        <taxon>Andropogonodae</taxon>
        <taxon>Andropogoneae</taxon>
        <taxon>Sorghinae</taxon>
        <taxon>Sorghum</taxon>
    </lineage>
</organism>
<accession>A0A921QBN0</accession>
<evidence type="ECO:0000256" key="2">
    <source>
        <dbReference type="ARBA" id="ARBA00022490"/>
    </source>
</evidence>
<reference evidence="4" key="2">
    <citation type="submission" date="2020-10" db="EMBL/GenBank/DDBJ databases">
        <authorList>
            <person name="Cooper E.A."/>
            <person name="Brenton Z.W."/>
            <person name="Flinn B.S."/>
            <person name="Jenkins J."/>
            <person name="Shu S."/>
            <person name="Flowers D."/>
            <person name="Luo F."/>
            <person name="Wang Y."/>
            <person name="Xia P."/>
            <person name="Barry K."/>
            <person name="Daum C."/>
            <person name="Lipzen A."/>
            <person name="Yoshinaga Y."/>
            <person name="Schmutz J."/>
            <person name="Saski C."/>
            <person name="Vermerris W."/>
            <person name="Kresovich S."/>
        </authorList>
    </citation>
    <scope>NUCLEOTIDE SEQUENCE</scope>
</reference>
<dbReference type="PANTHER" id="PTHR21551:SF0">
    <property type="entry name" value="PROTEIN ASSOCIATED WITH TOPO II RELATED-1, ISOFORM A"/>
    <property type="match status" value="1"/>
</dbReference>
<dbReference type="Proteomes" id="UP000807115">
    <property type="component" value="Chromosome 9"/>
</dbReference>
<protein>
    <recommendedName>
        <fullName evidence="6">mRNA decay factor PAT1 domain-containing protein</fullName>
    </recommendedName>
</protein>
<evidence type="ECO:0000256" key="1">
    <source>
        <dbReference type="ARBA" id="ARBA00004201"/>
    </source>
</evidence>
<evidence type="ECO:0008006" key="6">
    <source>
        <dbReference type="Google" id="ProtNLM"/>
    </source>
</evidence>
<dbReference type="PANTHER" id="PTHR21551">
    <property type="entry name" value="TOPOISOMERASE II-ASSOCIATED PROTEIN PAT1"/>
    <property type="match status" value="1"/>
</dbReference>
<comment type="caution">
    <text evidence="4">The sequence shown here is derived from an EMBL/GenBank/DDBJ whole genome shotgun (WGS) entry which is preliminary data.</text>
</comment>
<dbReference type="Gramene" id="EES19790">
    <property type="protein sequence ID" value="EES19790"/>
    <property type="gene ID" value="SORBI_3009G193300"/>
</dbReference>
<sequence>MRGVRADGGGGGAGGGGPSSSSTADNSRFDAAQYSFFGKAPMQGAELGGLLDGGVDGDGGGFGGPDDGGYQFSSTGEEIDCISNLSEIDDLASTFAMLNRSISGTRNPGVIGDRRSISRESSLTADWAQDADFSNWVDQDILDGDESLDSKQWCSQLQSSSHFGESKPLSRTSSYPNQPLQHRSSEPILLHRSTSFTSYPPPGGSPALPYPAQGLTRHSSIPSPGAGHHMGSPSSSLSGSPYHMPGLSHGLPYGRSMSYTTGDLSMNNVLQNEWSNQAGPLAFDHLNRRHSLLQPQLSVPSSSMSSLLFSQQHQRLPPGQPPLQNYINMQPHLFYHHQSPDVPSPRDKRSRSGRGKHNIRFSQQPSDAGSQNSESSGIKFRSKYMSSEEIESILKMQHSGNHSNDPYIDDYYHQACKAKRSVTSQKSNFCPMSIKDFPSKSRSGVDQHSYLQVDANGGVSFSAIRRPRPLLEADLPGSGDGFYDHKSSTRPLEKEPMLAARITVEDSLRLLLDVDDIDRFLQSSQPQDSSFQLKRRRQVLLEGLATSLQLVDPFGPNKPGHSGGLAPKDDLIFLRIVSLPKGRKLLARYLRLLVSGSELTRIVCMAVFRHLRSLFGGLPSDSSAAETTIGLAKTVSSCVHHMELSALSACLAAVVCSSQQPPLRPLGSAAGDGASVVIKSVLDRATVLLADPHSAANYSRSARSLWQASFDAFFGLLTKYCDSKYESIVQRFAMQGSNSMGGPETTKAVSREMPVELLRASLPHTNEQHRQTLLDFARKSTHVSGFSPNASRGLINSESVPG</sequence>
<reference evidence="4" key="1">
    <citation type="journal article" date="2019" name="BMC Genomics">
        <title>A new reference genome for Sorghum bicolor reveals high levels of sequence similarity between sweet and grain genotypes: implications for the genetics of sugar metabolism.</title>
        <authorList>
            <person name="Cooper E.A."/>
            <person name="Brenton Z.W."/>
            <person name="Flinn B.S."/>
            <person name="Jenkins J."/>
            <person name="Shu S."/>
            <person name="Flowers D."/>
            <person name="Luo F."/>
            <person name="Wang Y."/>
            <person name="Xia P."/>
            <person name="Barry K."/>
            <person name="Daum C."/>
            <person name="Lipzen A."/>
            <person name="Yoshinaga Y."/>
            <person name="Schmutz J."/>
            <person name="Saski C."/>
            <person name="Vermerris W."/>
            <person name="Kresovich S."/>
        </authorList>
    </citation>
    <scope>NUCLEOTIDE SEQUENCE</scope>
</reference>
<feature type="compositionally biased region" description="Polar residues" evidence="3">
    <location>
        <begin position="360"/>
        <end position="376"/>
    </location>
</feature>
<evidence type="ECO:0000256" key="3">
    <source>
        <dbReference type="SAM" id="MobiDB-lite"/>
    </source>
</evidence>
<feature type="region of interest" description="Disordered" evidence="3">
    <location>
        <begin position="159"/>
        <end position="243"/>
    </location>
</feature>